<evidence type="ECO:0000256" key="6">
    <source>
        <dbReference type="ARBA" id="ARBA00047619"/>
    </source>
</evidence>
<proteinExistence type="predicted"/>
<comment type="pathway">
    <text evidence="1">Phospholipid metabolism; phosphatidylcholine biosynthesis.</text>
</comment>
<dbReference type="AlphaFoldDB" id="A0AAD7KEC2"/>
<feature type="signal peptide" evidence="8">
    <location>
        <begin position="1"/>
        <end position="25"/>
    </location>
</feature>
<dbReference type="PANTHER" id="PTHR44307:SF2">
    <property type="entry name" value="PHOSPHOETHANOLAMINE METHYLTRANSFERASE ISOFORM X1"/>
    <property type="match status" value="1"/>
</dbReference>
<evidence type="ECO:0000256" key="4">
    <source>
        <dbReference type="ARBA" id="ARBA00022679"/>
    </source>
</evidence>
<dbReference type="Gene3D" id="3.40.50.150">
    <property type="entry name" value="Vaccinia Virus protein VP39"/>
    <property type="match status" value="1"/>
</dbReference>
<dbReference type="EMBL" id="JARJLG010000002">
    <property type="protein sequence ID" value="KAJ7783854.1"/>
    <property type="molecule type" value="Genomic_DNA"/>
</dbReference>
<protein>
    <recommendedName>
        <fullName evidence="5">phosphoethanolamine N-methyltransferase</fullName>
        <ecNumber evidence="5">2.1.1.103</ecNumber>
    </recommendedName>
</protein>
<dbReference type="EC" id="2.1.1.103" evidence="5"/>
<gene>
    <name evidence="9" type="ORF">DFH07DRAFT_789343</name>
</gene>
<keyword evidence="3 9" id="KW-0489">Methyltransferase</keyword>
<name>A0AAD7KEC2_9AGAR</name>
<keyword evidence="8" id="KW-0732">Signal</keyword>
<evidence type="ECO:0000313" key="10">
    <source>
        <dbReference type="Proteomes" id="UP001215280"/>
    </source>
</evidence>
<dbReference type="GO" id="GO:0032259">
    <property type="term" value="P:methylation"/>
    <property type="evidence" value="ECO:0007669"/>
    <property type="project" value="UniProtKB-KW"/>
</dbReference>
<comment type="catalytic activity">
    <reaction evidence="6">
        <text>N,N-dimethylethanolamine phosphate + S-adenosyl-L-methionine = phosphocholine + S-adenosyl-L-homocysteine + H(+)</text>
        <dbReference type="Rhea" id="RHEA:25325"/>
        <dbReference type="ChEBI" id="CHEBI:15378"/>
        <dbReference type="ChEBI" id="CHEBI:57856"/>
        <dbReference type="ChEBI" id="CHEBI:58641"/>
        <dbReference type="ChEBI" id="CHEBI:59789"/>
        <dbReference type="ChEBI" id="CHEBI:295975"/>
        <dbReference type="EC" id="2.1.1.103"/>
    </reaction>
    <physiologicalReaction direction="left-to-right" evidence="6">
        <dbReference type="Rhea" id="RHEA:25326"/>
    </physiologicalReaction>
</comment>
<keyword evidence="4" id="KW-0808">Transferase</keyword>
<comment type="catalytic activity">
    <reaction evidence="7">
        <text>N-methylethanolamine phosphate + S-adenosyl-L-methionine = N,N-dimethylethanolamine phosphate + S-adenosyl-L-homocysteine + H(+)</text>
        <dbReference type="Rhea" id="RHEA:25321"/>
        <dbReference type="ChEBI" id="CHEBI:15378"/>
        <dbReference type="ChEBI" id="CHEBI:57781"/>
        <dbReference type="ChEBI" id="CHEBI:57856"/>
        <dbReference type="ChEBI" id="CHEBI:58641"/>
        <dbReference type="ChEBI" id="CHEBI:59789"/>
        <dbReference type="EC" id="2.1.1.103"/>
    </reaction>
    <physiologicalReaction direction="left-to-right" evidence="7">
        <dbReference type="Rhea" id="RHEA:25322"/>
    </physiologicalReaction>
</comment>
<keyword evidence="10" id="KW-1185">Reference proteome</keyword>
<dbReference type="GO" id="GO:0000234">
    <property type="term" value="F:phosphoethanolamine N-methyltransferase activity"/>
    <property type="evidence" value="ECO:0007669"/>
    <property type="project" value="UniProtKB-EC"/>
</dbReference>
<comment type="caution">
    <text evidence="9">The sequence shown here is derived from an EMBL/GenBank/DDBJ whole genome shotgun (WGS) entry which is preliminary data.</text>
</comment>
<dbReference type="CDD" id="cd02440">
    <property type="entry name" value="AdoMet_MTases"/>
    <property type="match status" value="1"/>
</dbReference>
<sequence>MNEVLFLGIFSLLFLVGWIAKRSSADPYGEFHLSLNHLPGDKPGTAPRTEWLNMGYWKNTTVFPEACEALALKLVEAAGCKPGGHVLDVGHGSGESLILLLTHPAVSRPSKLAGITSLEAHHRRSQARVAHLNTAVPVDLHVGDAVHRGGPGHPLNPSSEQFDTILALDCAYHFQTRRAFLQQAHNQLRPGGSVALADICFAPGALQTSWTRWVTAVLRLMPRENMVSTDEYLAEMRRIGYTDVRLEDISADVFPGFLKFLGTRGMLWKAFAVIFGVYTRAGAGFVIVRGTRVG</sequence>
<dbReference type="SUPFAM" id="SSF53335">
    <property type="entry name" value="S-adenosyl-L-methionine-dependent methyltransferases"/>
    <property type="match status" value="1"/>
</dbReference>
<dbReference type="Proteomes" id="UP001215280">
    <property type="component" value="Unassembled WGS sequence"/>
</dbReference>
<organism evidence="9 10">
    <name type="scientific">Mycena maculata</name>
    <dbReference type="NCBI Taxonomy" id="230809"/>
    <lineage>
        <taxon>Eukaryota</taxon>
        <taxon>Fungi</taxon>
        <taxon>Dikarya</taxon>
        <taxon>Basidiomycota</taxon>
        <taxon>Agaricomycotina</taxon>
        <taxon>Agaricomycetes</taxon>
        <taxon>Agaricomycetidae</taxon>
        <taxon>Agaricales</taxon>
        <taxon>Marasmiineae</taxon>
        <taxon>Mycenaceae</taxon>
        <taxon>Mycena</taxon>
    </lineage>
</organism>
<feature type="chain" id="PRO_5041992650" description="phosphoethanolamine N-methyltransferase" evidence="8">
    <location>
        <begin position="26"/>
        <end position="294"/>
    </location>
</feature>
<evidence type="ECO:0000256" key="8">
    <source>
        <dbReference type="SAM" id="SignalP"/>
    </source>
</evidence>
<reference evidence="9" key="1">
    <citation type="submission" date="2023-03" db="EMBL/GenBank/DDBJ databases">
        <title>Massive genome expansion in bonnet fungi (Mycena s.s.) driven by repeated elements and novel gene families across ecological guilds.</title>
        <authorList>
            <consortium name="Lawrence Berkeley National Laboratory"/>
            <person name="Harder C.B."/>
            <person name="Miyauchi S."/>
            <person name="Viragh M."/>
            <person name="Kuo A."/>
            <person name="Thoen E."/>
            <person name="Andreopoulos B."/>
            <person name="Lu D."/>
            <person name="Skrede I."/>
            <person name="Drula E."/>
            <person name="Henrissat B."/>
            <person name="Morin E."/>
            <person name="Kohler A."/>
            <person name="Barry K."/>
            <person name="LaButti K."/>
            <person name="Morin E."/>
            <person name="Salamov A."/>
            <person name="Lipzen A."/>
            <person name="Mereny Z."/>
            <person name="Hegedus B."/>
            <person name="Baldrian P."/>
            <person name="Stursova M."/>
            <person name="Weitz H."/>
            <person name="Taylor A."/>
            <person name="Grigoriev I.V."/>
            <person name="Nagy L.G."/>
            <person name="Martin F."/>
            <person name="Kauserud H."/>
        </authorList>
    </citation>
    <scope>NUCLEOTIDE SEQUENCE</scope>
    <source>
        <strain evidence="9">CBHHK188m</strain>
    </source>
</reference>
<evidence type="ECO:0000256" key="5">
    <source>
        <dbReference type="ARBA" id="ARBA00035674"/>
    </source>
</evidence>
<evidence type="ECO:0000313" key="9">
    <source>
        <dbReference type="EMBL" id="KAJ7783854.1"/>
    </source>
</evidence>
<dbReference type="InterPro" id="IPR029063">
    <property type="entry name" value="SAM-dependent_MTases_sf"/>
</dbReference>
<comment type="pathway">
    <text evidence="2">Lipid metabolism.</text>
</comment>
<dbReference type="Pfam" id="PF13489">
    <property type="entry name" value="Methyltransf_23"/>
    <property type="match status" value="1"/>
</dbReference>
<evidence type="ECO:0000256" key="1">
    <source>
        <dbReference type="ARBA" id="ARBA00004969"/>
    </source>
</evidence>
<accession>A0AAD7KEC2</accession>
<evidence type="ECO:0000256" key="3">
    <source>
        <dbReference type="ARBA" id="ARBA00022603"/>
    </source>
</evidence>
<evidence type="ECO:0000256" key="7">
    <source>
        <dbReference type="ARBA" id="ARBA00047841"/>
    </source>
</evidence>
<dbReference type="PANTHER" id="PTHR44307">
    <property type="entry name" value="PHOSPHOETHANOLAMINE METHYLTRANSFERASE"/>
    <property type="match status" value="1"/>
</dbReference>
<evidence type="ECO:0000256" key="2">
    <source>
        <dbReference type="ARBA" id="ARBA00005189"/>
    </source>
</evidence>